<dbReference type="Gene3D" id="3.55.50.30">
    <property type="match status" value="1"/>
</dbReference>
<dbReference type="Gene3D" id="3.30.1370.120">
    <property type="match status" value="1"/>
</dbReference>
<dbReference type="AlphaFoldDB" id="A0A7S8C8C7"/>
<evidence type="ECO:0000259" key="2">
    <source>
        <dbReference type="Pfam" id="PF21304"/>
    </source>
</evidence>
<evidence type="ECO:0000313" key="4">
    <source>
        <dbReference type="Proteomes" id="UP000593594"/>
    </source>
</evidence>
<keyword evidence="4" id="KW-1185">Reference proteome</keyword>
<dbReference type="EMBL" id="CP058214">
    <property type="protein sequence ID" value="QPC45280.1"/>
    <property type="molecule type" value="Genomic_DNA"/>
</dbReference>
<dbReference type="InterPro" id="IPR038591">
    <property type="entry name" value="NolW-like_sf"/>
</dbReference>
<feature type="chain" id="PRO_5032663575" evidence="1">
    <location>
        <begin position="20"/>
        <end position="191"/>
    </location>
</feature>
<reference evidence="3 4" key="1">
    <citation type="submission" date="2020-06" db="EMBL/GenBank/DDBJ databases">
        <title>Genome sequence of 2 isolates from Red Sea Mangroves.</title>
        <authorList>
            <person name="Sefrji F."/>
            <person name="Michoud G."/>
            <person name="Merlino G."/>
            <person name="Daffonchio D."/>
        </authorList>
    </citation>
    <scope>NUCLEOTIDE SEQUENCE [LARGE SCALE GENOMIC DNA]</scope>
    <source>
        <strain evidence="3 4">R1DC25</strain>
    </source>
</reference>
<dbReference type="Pfam" id="PF21304">
    <property type="entry name" value="T3S_SPI-1_N0"/>
    <property type="match status" value="1"/>
</dbReference>
<evidence type="ECO:0000256" key="1">
    <source>
        <dbReference type="SAM" id="SignalP"/>
    </source>
</evidence>
<evidence type="ECO:0000313" key="3">
    <source>
        <dbReference type="EMBL" id="QPC45280.1"/>
    </source>
</evidence>
<gene>
    <name evidence="3" type="ORF">HW532_09825</name>
</gene>
<dbReference type="Proteomes" id="UP000593594">
    <property type="component" value="Chromosome"/>
</dbReference>
<protein>
    <submittedName>
        <fullName evidence="3">Type III secretion protein</fullName>
    </submittedName>
</protein>
<organism evidence="3 4">
    <name type="scientific">Kaustia mangrovi</name>
    <dbReference type="NCBI Taxonomy" id="2593653"/>
    <lineage>
        <taxon>Bacteria</taxon>
        <taxon>Pseudomonadati</taxon>
        <taxon>Pseudomonadota</taxon>
        <taxon>Alphaproteobacteria</taxon>
        <taxon>Hyphomicrobiales</taxon>
        <taxon>Parvibaculaceae</taxon>
        <taxon>Kaustia</taxon>
    </lineage>
</organism>
<feature type="domain" description="SPI-1 type 3 secretion system secretin N0" evidence="2">
    <location>
        <begin position="31"/>
        <end position="96"/>
    </location>
</feature>
<accession>A0A7S8C8C7</accession>
<keyword evidence="1" id="KW-0732">Signal</keyword>
<proteinExistence type="predicted"/>
<dbReference type="KEGG" id="kmn:HW532_09825"/>
<sequence length="191" mass="20332">MVAGALAGLAAATAPPASAGEPDWPSGPYRYMVIDQAVADALAELGRNTGLPVSVSDKVEGRLTGGMPLGTAREFLDRICDAYGLVWYFDGSTLHVSTETEIRTELIELGPHAPDDIAGRLEQLDISDERYPIRIPEDGDVVSVSGPPPYIALIRKTVTAMARARSPRIAREVVDGDAVSVRVFRGRSDGS</sequence>
<name>A0A7S8C8C7_9HYPH</name>
<feature type="signal peptide" evidence="1">
    <location>
        <begin position="1"/>
        <end position="19"/>
    </location>
</feature>
<dbReference type="InterPro" id="IPR049034">
    <property type="entry name" value="T3S_SPI-1_N0"/>
</dbReference>